<gene>
    <name evidence="1" type="ORF">NEISICOT_03532</name>
</gene>
<dbReference type="EMBL" id="ACKO02000039">
    <property type="protein sequence ID" value="EET42714.1"/>
    <property type="molecule type" value="Genomic_DNA"/>
</dbReference>
<protein>
    <submittedName>
        <fullName evidence="1">Uncharacterized protein</fullName>
    </submittedName>
</protein>
<name>C6MAF0_NEISI</name>
<accession>C6MAF0</accession>
<keyword evidence="2" id="KW-1185">Reference proteome</keyword>
<dbReference type="Proteomes" id="UP000005365">
    <property type="component" value="Unassembled WGS sequence"/>
</dbReference>
<dbReference type="AlphaFoldDB" id="C6MAF0"/>
<evidence type="ECO:0000313" key="2">
    <source>
        <dbReference type="Proteomes" id="UP000005365"/>
    </source>
</evidence>
<evidence type="ECO:0000313" key="1">
    <source>
        <dbReference type="EMBL" id="EET42714.1"/>
    </source>
</evidence>
<proteinExistence type="predicted"/>
<sequence>MRSSEKRTGKIKGRLKPCDYGFQTTFLTFMVDERELKINKKLPH</sequence>
<organism evidence="1 2">
    <name type="scientific">Neisseria sicca ATCC 29256</name>
    <dbReference type="NCBI Taxonomy" id="547045"/>
    <lineage>
        <taxon>Bacteria</taxon>
        <taxon>Pseudomonadati</taxon>
        <taxon>Pseudomonadota</taxon>
        <taxon>Betaproteobacteria</taxon>
        <taxon>Neisseriales</taxon>
        <taxon>Neisseriaceae</taxon>
        <taxon>Neisseria</taxon>
    </lineage>
</organism>
<comment type="caution">
    <text evidence="1">The sequence shown here is derived from an EMBL/GenBank/DDBJ whole genome shotgun (WGS) entry which is preliminary data.</text>
</comment>
<reference evidence="1" key="1">
    <citation type="submission" date="2009-07" db="EMBL/GenBank/DDBJ databases">
        <authorList>
            <person name="Weinstock G."/>
            <person name="Sodergren E."/>
            <person name="Clifton S."/>
            <person name="Fulton L."/>
            <person name="Fulton B."/>
            <person name="Courtney L."/>
            <person name="Fronick C."/>
            <person name="Harrison M."/>
            <person name="Strong C."/>
            <person name="Farmer C."/>
            <person name="Delahaunty K."/>
            <person name="Markovic C."/>
            <person name="Hall O."/>
            <person name="Minx P."/>
            <person name="Tomlinson C."/>
            <person name="Mitreva M."/>
            <person name="Nelson J."/>
            <person name="Hou S."/>
            <person name="Wollam A."/>
            <person name="Pepin K.H."/>
            <person name="Johnson M."/>
            <person name="Bhonagiri V."/>
            <person name="Nash W.E."/>
            <person name="Warren W."/>
            <person name="Chinwalla A."/>
            <person name="Mardis E.R."/>
            <person name="Wilson R.K."/>
        </authorList>
    </citation>
    <scope>NUCLEOTIDE SEQUENCE [LARGE SCALE GENOMIC DNA]</scope>
    <source>
        <strain evidence="1">ATCC 29256</strain>
    </source>
</reference>